<name>A0A7M1R104_9ACTO</name>
<dbReference type="AlphaFoldDB" id="A0A7M1R104"/>
<evidence type="ECO:0000256" key="1">
    <source>
        <dbReference type="SAM" id="MobiDB-lite"/>
    </source>
</evidence>
<feature type="compositionally biased region" description="Basic and acidic residues" evidence="1">
    <location>
        <begin position="197"/>
        <end position="206"/>
    </location>
</feature>
<sequence>MAACAVLTLAACASGTASDNPSASRSTPPLGDVPTVQAFTQAPPFVEPHTRTVIEDVEKLAHPTLIYEGKAPTEYELPIVSSRYYALWDTNDVHRASIYERNTGNLVREVCIPDDARRFLGRILFTGTDAFVVDSPDLADRNTETGKITRLDLLTGTSTEVPPSGGPRLVLPPGNDRRTRWNDRGHGAKARHPRTMPGEDRGNDGVGHHLLERLSVRPTLHHARPRLFAPVAKR</sequence>
<feature type="signal peptide" evidence="2">
    <location>
        <begin position="1"/>
        <end position="19"/>
    </location>
</feature>
<feature type="compositionally biased region" description="Basic and acidic residues" evidence="1">
    <location>
        <begin position="175"/>
        <end position="186"/>
    </location>
</feature>
<dbReference type="Proteomes" id="UP000594961">
    <property type="component" value="Chromosome"/>
</dbReference>
<evidence type="ECO:0000256" key="2">
    <source>
        <dbReference type="SAM" id="SignalP"/>
    </source>
</evidence>
<evidence type="ECO:0000313" key="4">
    <source>
        <dbReference type="Proteomes" id="UP000594961"/>
    </source>
</evidence>
<dbReference type="EMBL" id="CP063212">
    <property type="protein sequence ID" value="QOR47960.1"/>
    <property type="molecule type" value="Genomic_DNA"/>
</dbReference>
<keyword evidence="2" id="KW-0732">Signal</keyword>
<organism evidence="3 4">
    <name type="scientific">Trueperella pecoris</name>
    <dbReference type="NCBI Taxonomy" id="2733571"/>
    <lineage>
        <taxon>Bacteria</taxon>
        <taxon>Bacillati</taxon>
        <taxon>Actinomycetota</taxon>
        <taxon>Actinomycetes</taxon>
        <taxon>Actinomycetales</taxon>
        <taxon>Actinomycetaceae</taxon>
        <taxon>Trueperella</taxon>
    </lineage>
</organism>
<feature type="chain" id="PRO_5039400481" evidence="2">
    <location>
        <begin position="20"/>
        <end position="234"/>
    </location>
</feature>
<reference evidence="3 4" key="1">
    <citation type="submission" date="2020-10" db="EMBL/GenBank/DDBJ databases">
        <title>Trueperella pecoris sp. nov. isolated from bovine and porcine specimens.</title>
        <authorList>
            <person name="Schoenecker L."/>
            <person name="Schnydrig P."/>
            <person name="Brodard I."/>
            <person name="Thomann A."/>
            <person name="Hemphill A."/>
            <person name="Rodriguez-Campos S."/>
            <person name="Perreten V."/>
            <person name="Jores J."/>
            <person name="Kittl S."/>
        </authorList>
    </citation>
    <scope>NUCLEOTIDE SEQUENCE [LARGE SCALE GENOMIC DNA]</scope>
    <source>
        <strain evidence="3 4">19OD0592</strain>
    </source>
</reference>
<gene>
    <name evidence="3" type="ORF">INS90_01240</name>
</gene>
<evidence type="ECO:0000313" key="3">
    <source>
        <dbReference type="EMBL" id="QOR47960.1"/>
    </source>
</evidence>
<feature type="region of interest" description="Disordered" evidence="1">
    <location>
        <begin position="156"/>
        <end position="206"/>
    </location>
</feature>
<proteinExistence type="predicted"/>
<accession>A0A7M1R104</accession>
<dbReference type="RefSeq" id="WP_197553798.1">
    <property type="nucleotide sequence ID" value="NZ_CP063212.1"/>
</dbReference>
<protein>
    <submittedName>
        <fullName evidence="3">Uncharacterized protein</fullName>
    </submittedName>
</protein>